<dbReference type="AlphaFoldDB" id="A0A0A9AEY3"/>
<protein>
    <submittedName>
        <fullName evidence="1">Uncharacterized protein</fullName>
    </submittedName>
</protein>
<sequence length="50" mass="5415">METTLANQFAGSRNKALLAHFNDYAAPTTMNHLSAVGDVLDHSDILSNKL</sequence>
<dbReference type="EMBL" id="GBRH01252268">
    <property type="protein sequence ID" value="JAD45627.1"/>
    <property type="molecule type" value="Transcribed_RNA"/>
</dbReference>
<proteinExistence type="predicted"/>
<organism evidence="1">
    <name type="scientific">Arundo donax</name>
    <name type="common">Giant reed</name>
    <name type="synonym">Donax arundinaceus</name>
    <dbReference type="NCBI Taxonomy" id="35708"/>
    <lineage>
        <taxon>Eukaryota</taxon>
        <taxon>Viridiplantae</taxon>
        <taxon>Streptophyta</taxon>
        <taxon>Embryophyta</taxon>
        <taxon>Tracheophyta</taxon>
        <taxon>Spermatophyta</taxon>
        <taxon>Magnoliopsida</taxon>
        <taxon>Liliopsida</taxon>
        <taxon>Poales</taxon>
        <taxon>Poaceae</taxon>
        <taxon>PACMAD clade</taxon>
        <taxon>Arundinoideae</taxon>
        <taxon>Arundineae</taxon>
        <taxon>Arundo</taxon>
    </lineage>
</organism>
<reference evidence="1" key="2">
    <citation type="journal article" date="2015" name="Data Brief">
        <title>Shoot transcriptome of the giant reed, Arundo donax.</title>
        <authorList>
            <person name="Barrero R.A."/>
            <person name="Guerrero F.D."/>
            <person name="Moolhuijzen P."/>
            <person name="Goolsby J.A."/>
            <person name="Tidwell J."/>
            <person name="Bellgard S.E."/>
            <person name="Bellgard M.I."/>
        </authorList>
    </citation>
    <scope>NUCLEOTIDE SEQUENCE</scope>
    <source>
        <tissue evidence="1">Shoot tissue taken approximately 20 cm above the soil surface</tissue>
    </source>
</reference>
<reference evidence="1" key="1">
    <citation type="submission" date="2014-09" db="EMBL/GenBank/DDBJ databases">
        <authorList>
            <person name="Magalhaes I.L.F."/>
            <person name="Oliveira U."/>
            <person name="Santos F.R."/>
            <person name="Vidigal T.H.D.A."/>
            <person name="Brescovit A.D."/>
            <person name="Santos A.J."/>
        </authorList>
    </citation>
    <scope>NUCLEOTIDE SEQUENCE</scope>
    <source>
        <tissue evidence="1">Shoot tissue taken approximately 20 cm above the soil surface</tissue>
    </source>
</reference>
<name>A0A0A9AEY3_ARUDO</name>
<accession>A0A0A9AEY3</accession>
<evidence type="ECO:0000313" key="1">
    <source>
        <dbReference type="EMBL" id="JAD45627.1"/>
    </source>
</evidence>